<evidence type="ECO:0000256" key="1">
    <source>
        <dbReference type="SAM" id="SignalP"/>
    </source>
</evidence>
<evidence type="ECO:0000313" key="4">
    <source>
        <dbReference type="Proteomes" id="UP000578091"/>
    </source>
</evidence>
<accession>A0A853JCY1</accession>
<evidence type="ECO:0000313" key="3">
    <source>
        <dbReference type="EMBL" id="NZA27131.1"/>
    </source>
</evidence>
<dbReference type="Pfam" id="PF03724">
    <property type="entry name" value="META"/>
    <property type="match status" value="1"/>
</dbReference>
<sequence>MTMPRSAGLLPLLLLVACSGAMAPDPGPTDAAADPLAQVGRWSLQGATDARGQPIAEVLPGGRALHALAFGGGRVAIEHGCNHIGGSYRIESGGWLRVGEMESTLMACEDQALMAADAAVAGLLEGRAQWRIAESYPERLVLEHDDGRSSRWVADRPPH</sequence>
<dbReference type="EMBL" id="JACCKA010000072">
    <property type="protein sequence ID" value="NZA27131.1"/>
    <property type="molecule type" value="Genomic_DNA"/>
</dbReference>
<dbReference type="PANTHER" id="PTHR35535:SF2">
    <property type="entry name" value="DUF306 DOMAIN-CONTAINING PROTEIN"/>
    <property type="match status" value="1"/>
</dbReference>
<proteinExistence type="predicted"/>
<dbReference type="InterPro" id="IPR038670">
    <property type="entry name" value="HslJ-like_sf"/>
</dbReference>
<evidence type="ECO:0000259" key="2">
    <source>
        <dbReference type="Pfam" id="PF03724"/>
    </source>
</evidence>
<keyword evidence="4" id="KW-1185">Reference proteome</keyword>
<dbReference type="Gene3D" id="2.40.128.270">
    <property type="match status" value="1"/>
</dbReference>
<feature type="chain" id="PRO_5032561467" evidence="1">
    <location>
        <begin position="24"/>
        <end position="159"/>
    </location>
</feature>
<gene>
    <name evidence="3" type="ORF">H0E84_12145</name>
</gene>
<comment type="caution">
    <text evidence="3">The sequence shown here is derived from an EMBL/GenBank/DDBJ whole genome shotgun (WGS) entry which is preliminary data.</text>
</comment>
<dbReference type="PANTHER" id="PTHR35535">
    <property type="entry name" value="HEAT SHOCK PROTEIN HSLJ"/>
    <property type="match status" value="1"/>
</dbReference>
<keyword evidence="1" id="KW-0732">Signal</keyword>
<protein>
    <submittedName>
        <fullName evidence="3">META domain-containing protein</fullName>
    </submittedName>
</protein>
<dbReference type="AlphaFoldDB" id="A0A853JCY1"/>
<organism evidence="3 4">
    <name type="scientific">Luteimonas salinisoli</name>
    <dbReference type="NCBI Taxonomy" id="2752307"/>
    <lineage>
        <taxon>Bacteria</taxon>
        <taxon>Pseudomonadati</taxon>
        <taxon>Pseudomonadota</taxon>
        <taxon>Gammaproteobacteria</taxon>
        <taxon>Lysobacterales</taxon>
        <taxon>Lysobacteraceae</taxon>
        <taxon>Luteimonas</taxon>
    </lineage>
</organism>
<dbReference type="InterPro" id="IPR053147">
    <property type="entry name" value="Hsp_HslJ-like"/>
</dbReference>
<reference evidence="3 4" key="1">
    <citation type="submission" date="2020-07" db="EMBL/GenBank/DDBJ databases">
        <title>Luteimonas sp. SJ-92.</title>
        <authorList>
            <person name="Huang X.-X."/>
            <person name="Xu L."/>
            <person name="Sun J.-Q."/>
        </authorList>
    </citation>
    <scope>NUCLEOTIDE SEQUENCE [LARGE SCALE GENOMIC DNA]</scope>
    <source>
        <strain evidence="3 4">SJ-92</strain>
    </source>
</reference>
<dbReference type="Proteomes" id="UP000578091">
    <property type="component" value="Unassembled WGS sequence"/>
</dbReference>
<feature type="signal peptide" evidence="1">
    <location>
        <begin position="1"/>
        <end position="23"/>
    </location>
</feature>
<name>A0A853JCY1_9GAMM</name>
<dbReference type="PROSITE" id="PS51257">
    <property type="entry name" value="PROKAR_LIPOPROTEIN"/>
    <property type="match status" value="1"/>
</dbReference>
<dbReference type="RefSeq" id="WP_180678908.1">
    <property type="nucleotide sequence ID" value="NZ_JACCKA010000072.1"/>
</dbReference>
<feature type="domain" description="DUF306" evidence="2">
    <location>
        <begin position="41"/>
        <end position="148"/>
    </location>
</feature>
<dbReference type="InterPro" id="IPR005184">
    <property type="entry name" value="DUF306_Meta_HslJ"/>
</dbReference>